<dbReference type="EMBL" id="CACVAR010000317">
    <property type="protein sequence ID" value="CAA6820819.1"/>
    <property type="molecule type" value="Genomic_DNA"/>
</dbReference>
<dbReference type="SUPFAM" id="SSF50800">
    <property type="entry name" value="PK beta-barrel domain-like"/>
    <property type="match status" value="1"/>
</dbReference>
<dbReference type="AlphaFoldDB" id="A0A6S6U262"/>
<dbReference type="GO" id="GO:0003824">
    <property type="term" value="F:catalytic activity"/>
    <property type="evidence" value="ECO:0007669"/>
    <property type="project" value="InterPro"/>
</dbReference>
<proteinExistence type="predicted"/>
<dbReference type="InterPro" id="IPR005302">
    <property type="entry name" value="MoCF_Sase_C"/>
</dbReference>
<dbReference type="GO" id="GO:0030170">
    <property type="term" value="F:pyridoxal phosphate binding"/>
    <property type="evidence" value="ECO:0007669"/>
    <property type="project" value="InterPro"/>
</dbReference>
<evidence type="ECO:0000259" key="1">
    <source>
        <dbReference type="PROSITE" id="PS51340"/>
    </source>
</evidence>
<organism evidence="2">
    <name type="scientific">uncultured Sulfurovum sp</name>
    <dbReference type="NCBI Taxonomy" id="269237"/>
    <lineage>
        <taxon>Bacteria</taxon>
        <taxon>Pseudomonadati</taxon>
        <taxon>Campylobacterota</taxon>
        <taxon>Epsilonproteobacteria</taxon>
        <taxon>Campylobacterales</taxon>
        <taxon>Sulfurovaceae</taxon>
        <taxon>Sulfurovum</taxon>
        <taxon>environmental samples</taxon>
    </lineage>
</organism>
<protein>
    <submittedName>
        <fullName evidence="2">MOSC domain-containing protein</fullName>
    </submittedName>
</protein>
<accession>A0A6S6U262</accession>
<dbReference type="PROSITE" id="PS51340">
    <property type="entry name" value="MOSC"/>
    <property type="match status" value="1"/>
</dbReference>
<dbReference type="Gene3D" id="2.40.33.20">
    <property type="entry name" value="PK beta-barrel domain-like"/>
    <property type="match status" value="1"/>
</dbReference>
<evidence type="ECO:0000313" key="2">
    <source>
        <dbReference type="EMBL" id="CAA6820819.1"/>
    </source>
</evidence>
<name>A0A6S6U262_9BACT</name>
<dbReference type="Pfam" id="PF03473">
    <property type="entry name" value="MOSC"/>
    <property type="match status" value="1"/>
</dbReference>
<gene>
    <name evidence="2" type="ORF">HELGO_WM21599</name>
</gene>
<sequence>MSESVGQVVELFVSQRGKSTRFNRTILELDRDGVIDDKFYAKSLERSVLLTSLDSYELALKNGIEMSYGVLGENILIDYNPYELSVGSRLKLGEVTVEITQNCTICEHLSSIDQTLPSLLKEDRGIFVKVVEAGFIEKEAKIYLL</sequence>
<reference evidence="2" key="1">
    <citation type="submission" date="2020-01" db="EMBL/GenBank/DDBJ databases">
        <authorList>
            <person name="Meier V. D."/>
            <person name="Meier V D."/>
        </authorList>
    </citation>
    <scope>NUCLEOTIDE SEQUENCE</scope>
    <source>
        <strain evidence="2">HLG_WM_MAG_03</strain>
    </source>
</reference>
<dbReference type="GO" id="GO:0030151">
    <property type="term" value="F:molybdenum ion binding"/>
    <property type="evidence" value="ECO:0007669"/>
    <property type="project" value="InterPro"/>
</dbReference>
<dbReference type="InterPro" id="IPR011037">
    <property type="entry name" value="Pyrv_Knase-like_insert_dom_sf"/>
</dbReference>
<feature type="domain" description="MOSC" evidence="1">
    <location>
        <begin position="11"/>
        <end position="145"/>
    </location>
</feature>